<dbReference type="InterPro" id="IPR027417">
    <property type="entry name" value="P-loop_NTPase"/>
</dbReference>
<dbReference type="InterPro" id="IPR003593">
    <property type="entry name" value="AAA+_ATPase"/>
</dbReference>
<protein>
    <submittedName>
        <fullName evidence="4">Peptidase M41-like protein</fullName>
    </submittedName>
</protein>
<keyword evidence="1" id="KW-0547">Nucleotide-binding</keyword>
<evidence type="ECO:0000256" key="1">
    <source>
        <dbReference type="RuleBase" id="RU003651"/>
    </source>
</evidence>
<name>A0A562S5K8_9BRAD</name>
<dbReference type="GO" id="GO:0004176">
    <property type="term" value="F:ATP-dependent peptidase activity"/>
    <property type="evidence" value="ECO:0007669"/>
    <property type="project" value="InterPro"/>
</dbReference>
<dbReference type="Pfam" id="PF01434">
    <property type="entry name" value="Peptidase_M41"/>
    <property type="match status" value="1"/>
</dbReference>
<feature type="domain" description="AAA+ ATPase" evidence="3">
    <location>
        <begin position="250"/>
        <end position="393"/>
    </location>
</feature>
<dbReference type="GO" id="GO:0004222">
    <property type="term" value="F:metalloendopeptidase activity"/>
    <property type="evidence" value="ECO:0007669"/>
    <property type="project" value="InterPro"/>
</dbReference>
<feature type="compositionally biased region" description="Acidic residues" evidence="2">
    <location>
        <begin position="1"/>
        <end position="18"/>
    </location>
</feature>
<evidence type="ECO:0000313" key="5">
    <source>
        <dbReference type="Proteomes" id="UP000316291"/>
    </source>
</evidence>
<comment type="similarity">
    <text evidence="1">Belongs to the AAA ATPase family.</text>
</comment>
<dbReference type="InterPro" id="IPR000642">
    <property type="entry name" value="Peptidase_M41"/>
</dbReference>
<evidence type="ECO:0000313" key="4">
    <source>
        <dbReference type="EMBL" id="TWI76478.1"/>
    </source>
</evidence>
<dbReference type="GO" id="GO:0016887">
    <property type="term" value="F:ATP hydrolysis activity"/>
    <property type="evidence" value="ECO:0007669"/>
    <property type="project" value="InterPro"/>
</dbReference>
<dbReference type="Gene3D" id="3.40.50.300">
    <property type="entry name" value="P-loop containing nucleotide triphosphate hydrolases"/>
    <property type="match status" value="1"/>
</dbReference>
<dbReference type="PROSITE" id="PS00674">
    <property type="entry name" value="AAA"/>
    <property type="match status" value="1"/>
</dbReference>
<reference evidence="4 5" key="1">
    <citation type="journal article" date="2015" name="Stand. Genomic Sci.">
        <title>Genomic Encyclopedia of Bacterial and Archaeal Type Strains, Phase III: the genomes of soil and plant-associated and newly described type strains.</title>
        <authorList>
            <person name="Whitman W.B."/>
            <person name="Woyke T."/>
            <person name="Klenk H.P."/>
            <person name="Zhou Y."/>
            <person name="Lilburn T.G."/>
            <person name="Beck B.J."/>
            <person name="De Vos P."/>
            <person name="Vandamme P."/>
            <person name="Eisen J.A."/>
            <person name="Garrity G."/>
            <person name="Hugenholtz P."/>
            <person name="Kyrpides N.C."/>
        </authorList>
    </citation>
    <scope>NUCLEOTIDE SEQUENCE [LARGE SCALE GENOMIC DNA]</scope>
    <source>
        <strain evidence="4 5">CGMCC 1.10948</strain>
    </source>
</reference>
<dbReference type="AlphaFoldDB" id="A0A562S5K8"/>
<keyword evidence="5" id="KW-1185">Reference proteome</keyword>
<keyword evidence="1" id="KW-0067">ATP-binding</keyword>
<evidence type="ECO:0000259" key="3">
    <source>
        <dbReference type="SMART" id="SM00382"/>
    </source>
</evidence>
<dbReference type="GO" id="GO:0006508">
    <property type="term" value="P:proteolysis"/>
    <property type="evidence" value="ECO:0007669"/>
    <property type="project" value="InterPro"/>
</dbReference>
<dbReference type="Pfam" id="PF00004">
    <property type="entry name" value="AAA"/>
    <property type="match status" value="1"/>
</dbReference>
<comment type="caution">
    <text evidence="4">The sequence shown here is derived from an EMBL/GenBank/DDBJ whole genome shotgun (WGS) entry which is preliminary data.</text>
</comment>
<dbReference type="Gene3D" id="1.20.58.760">
    <property type="entry name" value="Peptidase M41"/>
    <property type="match status" value="1"/>
</dbReference>
<sequence>MAEDDGDPDFDLSSEAADDGPGVTADDGGAPRDPRKALVAAAITAAVTPVVDEALWGKSTQAVVVSVPAVDWIVPVKEFFEQRPFGKKWLCFARDGSERLRHKPSIGNAEVASALAKGRSVIGIAVDPEQVLPSTLVAGADQRVKLKLDESVLGGALSDFYGEAPPRIDEVHLARLGLNDIVAAMRPGVDAREVASRIVATATAMGGAGKAEDVPDLATAVEYGAARAWGLALARDMRDYRAGIIPWSAVDRGAVFFSGPGMGKSVLARSIAHACKASLVVGSVGELFAASSGHLDGVIKSMRELFARAMASAPAILFLDEIDGLPSRESLDSRNRDWWMPVIEDFMLQLDDATSGRREGIVVIGATNRIDAIDPAILRPGRLERAIEITAPDAAGILNILRFHVQGAISDDELRTVIGPLEGSTPAEIMQTVRSARRKARRAGRHLSIEDVRSAALPESELPVEMIYRIAVHEAGHVLAAYCSGFRVESVRIVGRGGTGGVTRIDQQAPVAVTRPWIERHVVGLLAGRAAEIVLLGSPSAGAGGSERSDLSVATRLLAAMNRSYGLGDDELIYLADADEAHRELDRNHVARRKINEILKRLQARAVEVVENHRRQVADVADALFLRRFLSADDIDTIVEQFPPSPTRSKGP</sequence>
<accession>A0A562S5K8</accession>
<dbReference type="SMART" id="SM00382">
    <property type="entry name" value="AAA"/>
    <property type="match status" value="1"/>
</dbReference>
<dbReference type="SUPFAM" id="SSF140990">
    <property type="entry name" value="FtsH protease domain-like"/>
    <property type="match status" value="1"/>
</dbReference>
<dbReference type="InterPro" id="IPR003960">
    <property type="entry name" value="ATPase_AAA_CS"/>
</dbReference>
<dbReference type="InterPro" id="IPR003959">
    <property type="entry name" value="ATPase_AAA_core"/>
</dbReference>
<dbReference type="PANTHER" id="PTHR23076:SF97">
    <property type="entry name" value="ATP-DEPENDENT ZINC METALLOPROTEASE YME1L1"/>
    <property type="match status" value="1"/>
</dbReference>
<dbReference type="GO" id="GO:0005886">
    <property type="term" value="C:plasma membrane"/>
    <property type="evidence" value="ECO:0007669"/>
    <property type="project" value="TreeGrafter"/>
</dbReference>
<dbReference type="PANTHER" id="PTHR23076">
    <property type="entry name" value="METALLOPROTEASE M41 FTSH"/>
    <property type="match status" value="1"/>
</dbReference>
<feature type="region of interest" description="Disordered" evidence="2">
    <location>
        <begin position="1"/>
        <end position="32"/>
    </location>
</feature>
<dbReference type="Gene3D" id="1.10.8.60">
    <property type="match status" value="1"/>
</dbReference>
<dbReference type="SUPFAM" id="SSF52540">
    <property type="entry name" value="P-loop containing nucleoside triphosphate hydrolases"/>
    <property type="match status" value="1"/>
</dbReference>
<dbReference type="EMBL" id="VLLA01000001">
    <property type="protein sequence ID" value="TWI76478.1"/>
    <property type="molecule type" value="Genomic_DNA"/>
</dbReference>
<organism evidence="4 5">
    <name type="scientific">Bradyrhizobium huanghuaihaiense</name>
    <dbReference type="NCBI Taxonomy" id="990078"/>
    <lineage>
        <taxon>Bacteria</taxon>
        <taxon>Pseudomonadati</taxon>
        <taxon>Pseudomonadota</taxon>
        <taxon>Alphaproteobacteria</taxon>
        <taxon>Hyphomicrobiales</taxon>
        <taxon>Nitrobacteraceae</taxon>
        <taxon>Bradyrhizobium</taxon>
    </lineage>
</organism>
<dbReference type="CDD" id="cd19481">
    <property type="entry name" value="RecA-like_protease"/>
    <property type="match status" value="1"/>
</dbReference>
<dbReference type="GO" id="GO:0005524">
    <property type="term" value="F:ATP binding"/>
    <property type="evidence" value="ECO:0007669"/>
    <property type="project" value="UniProtKB-KW"/>
</dbReference>
<dbReference type="Proteomes" id="UP000316291">
    <property type="component" value="Unassembled WGS sequence"/>
</dbReference>
<proteinExistence type="inferred from homology"/>
<dbReference type="GO" id="GO:0030163">
    <property type="term" value="P:protein catabolic process"/>
    <property type="evidence" value="ECO:0007669"/>
    <property type="project" value="TreeGrafter"/>
</dbReference>
<gene>
    <name evidence="4" type="ORF">IQ16_00719</name>
</gene>
<evidence type="ECO:0000256" key="2">
    <source>
        <dbReference type="SAM" id="MobiDB-lite"/>
    </source>
</evidence>
<dbReference type="InterPro" id="IPR037219">
    <property type="entry name" value="Peptidase_M41-like"/>
</dbReference>